<evidence type="ECO:0000313" key="5">
    <source>
        <dbReference type="Proteomes" id="UP000583929"/>
    </source>
</evidence>
<evidence type="ECO:0000313" key="3">
    <source>
        <dbReference type="EMBL" id="KAF4372825.1"/>
    </source>
</evidence>
<gene>
    <name evidence="2" type="ORF">F8388_001083</name>
    <name evidence="3" type="ORF">G4B88_028800</name>
</gene>
<dbReference type="Proteomes" id="UP000583929">
    <property type="component" value="Unassembled WGS sequence"/>
</dbReference>
<dbReference type="PANTHER" id="PTHR37260">
    <property type="entry name" value="PHOSPHORELAY PROTEIN"/>
    <property type="match status" value="1"/>
</dbReference>
<accession>A0A7J6EF77</accession>
<keyword evidence="5" id="KW-1185">Reference proteome</keyword>
<dbReference type="AlphaFoldDB" id="A0A7J6EF77"/>
<evidence type="ECO:0000313" key="2">
    <source>
        <dbReference type="EMBL" id="KAF4357001.1"/>
    </source>
</evidence>
<proteinExistence type="predicted"/>
<sequence length="386" mass="42608">MDAKSLAKSKRAHSQQHSKKHHPNQKLKSPSTDAVGAANKPSLKQVREKNLQPKAASALPSNWDRYSEENDSGLEDLSKKNPDVVLPKSKGADFRNLIFEAESQSQSTLYSDSFLSVDDFLAGEFREAVGSLLSVKGEGILARSGDDNFVVEDKSRMQPEASFISLNLHRLDEQLTKIDLSQRLFIETDLLPSELRATVISEASSSRESDQIPATNDHSALKEISEDLIDSLANIAEVKASASLHPSLGFCDSSKQIDVAKYNHQREVSEFTPRNTVNSQVAVAEAELDMLLDSLTSVEILDSTRLSSAHPIEEVSAAKFQLPKKNLEDDLDDLLNQTPGLMNRSNNLFEFKVGKSENFIQCNVSQSQVGTKSEALDDFDAWMDTI</sequence>
<name>A0A7J6EF77_CANSA</name>
<feature type="compositionally biased region" description="Basic residues" evidence="1">
    <location>
        <begin position="7"/>
        <end position="25"/>
    </location>
</feature>
<organism evidence="2 4">
    <name type="scientific">Cannabis sativa</name>
    <name type="common">Hemp</name>
    <name type="synonym">Marijuana</name>
    <dbReference type="NCBI Taxonomy" id="3483"/>
    <lineage>
        <taxon>Eukaryota</taxon>
        <taxon>Viridiplantae</taxon>
        <taxon>Streptophyta</taxon>
        <taxon>Embryophyta</taxon>
        <taxon>Tracheophyta</taxon>
        <taxon>Spermatophyta</taxon>
        <taxon>Magnoliopsida</taxon>
        <taxon>eudicotyledons</taxon>
        <taxon>Gunneridae</taxon>
        <taxon>Pentapetalae</taxon>
        <taxon>rosids</taxon>
        <taxon>fabids</taxon>
        <taxon>Rosales</taxon>
        <taxon>Cannabaceae</taxon>
        <taxon>Cannabis</taxon>
    </lineage>
</organism>
<dbReference type="PANTHER" id="PTHR37260:SF2">
    <property type="entry name" value="PROTEIN ECERIFERUM 16"/>
    <property type="match status" value="1"/>
</dbReference>
<dbReference type="InterPro" id="IPR053342">
    <property type="entry name" value="Exosome_cofactor/PTGS_suppr"/>
</dbReference>
<evidence type="ECO:0000256" key="1">
    <source>
        <dbReference type="SAM" id="MobiDB-lite"/>
    </source>
</evidence>
<dbReference type="EMBL" id="JAATIQ010000184">
    <property type="protein sequence ID" value="KAF4372825.1"/>
    <property type="molecule type" value="Genomic_DNA"/>
</dbReference>
<dbReference type="EMBL" id="JAATIP010000242">
    <property type="protein sequence ID" value="KAF4357001.1"/>
    <property type="molecule type" value="Genomic_DNA"/>
</dbReference>
<protein>
    <submittedName>
        <fullName evidence="2">Uncharacterized protein</fullName>
    </submittedName>
</protein>
<comment type="caution">
    <text evidence="2">The sequence shown here is derived from an EMBL/GenBank/DDBJ whole genome shotgun (WGS) entry which is preliminary data.</text>
</comment>
<reference evidence="4 5" key="1">
    <citation type="journal article" date="2020" name="bioRxiv">
        <title>Sequence and annotation of 42 cannabis genomes reveals extensive copy number variation in cannabinoid synthesis and pathogen resistance genes.</title>
        <authorList>
            <person name="Mckernan K.J."/>
            <person name="Helbert Y."/>
            <person name="Kane L.T."/>
            <person name="Ebling H."/>
            <person name="Zhang L."/>
            <person name="Liu B."/>
            <person name="Eaton Z."/>
            <person name="Mclaughlin S."/>
            <person name="Kingan S."/>
            <person name="Baybayan P."/>
            <person name="Concepcion G."/>
            <person name="Jordan M."/>
            <person name="Riva A."/>
            <person name="Barbazuk W."/>
            <person name="Harkins T."/>
        </authorList>
    </citation>
    <scope>NUCLEOTIDE SEQUENCE [LARGE SCALE GENOMIC DNA]</scope>
    <source>
        <strain evidence="4 5">cv. Jamaican Lion 4</strain>
        <strain evidence="3">Father</strain>
        <strain evidence="2">Mother</strain>
        <tissue evidence="2">Leaf</tissue>
    </source>
</reference>
<evidence type="ECO:0000313" key="4">
    <source>
        <dbReference type="Proteomes" id="UP000525078"/>
    </source>
</evidence>
<feature type="region of interest" description="Disordered" evidence="1">
    <location>
        <begin position="1"/>
        <end position="82"/>
    </location>
</feature>
<dbReference type="Proteomes" id="UP000525078">
    <property type="component" value="Unassembled WGS sequence"/>
</dbReference>